<gene>
    <name evidence="2" type="ORF">ACFQ1S_22845</name>
</gene>
<keyword evidence="3" id="KW-1185">Reference proteome</keyword>
<keyword evidence="1" id="KW-1133">Transmembrane helix</keyword>
<sequence>MPTIDPATTSAALWFYSLVLASVGAATLVRLYTYLDILPPRKPRNTTMPTRPRPLRVAASIIGGLTALIAGL</sequence>
<comment type="caution">
    <text evidence="2">The sequence shown here is derived from an EMBL/GenBank/DDBJ whole genome shotgun (WGS) entry which is preliminary data.</text>
</comment>
<dbReference type="EMBL" id="JBHTIS010001441">
    <property type="protein sequence ID" value="MFD1048172.1"/>
    <property type="molecule type" value="Genomic_DNA"/>
</dbReference>
<keyword evidence="1" id="KW-0812">Transmembrane</keyword>
<keyword evidence="1" id="KW-0472">Membrane</keyword>
<evidence type="ECO:0000256" key="1">
    <source>
        <dbReference type="SAM" id="Phobius"/>
    </source>
</evidence>
<dbReference type="Proteomes" id="UP001597045">
    <property type="component" value="Unassembled WGS sequence"/>
</dbReference>
<feature type="non-terminal residue" evidence="2">
    <location>
        <position position="72"/>
    </location>
</feature>
<organism evidence="2 3">
    <name type="scientific">Kibdelosporangium lantanae</name>
    <dbReference type="NCBI Taxonomy" id="1497396"/>
    <lineage>
        <taxon>Bacteria</taxon>
        <taxon>Bacillati</taxon>
        <taxon>Actinomycetota</taxon>
        <taxon>Actinomycetes</taxon>
        <taxon>Pseudonocardiales</taxon>
        <taxon>Pseudonocardiaceae</taxon>
        <taxon>Kibdelosporangium</taxon>
    </lineage>
</organism>
<feature type="transmembrane region" description="Helical" evidence="1">
    <location>
        <begin position="54"/>
        <end position="71"/>
    </location>
</feature>
<feature type="transmembrane region" description="Helical" evidence="1">
    <location>
        <begin position="12"/>
        <end position="33"/>
    </location>
</feature>
<reference evidence="3" key="1">
    <citation type="journal article" date="2019" name="Int. J. Syst. Evol. Microbiol.">
        <title>The Global Catalogue of Microorganisms (GCM) 10K type strain sequencing project: providing services to taxonomists for standard genome sequencing and annotation.</title>
        <authorList>
            <consortium name="The Broad Institute Genomics Platform"/>
            <consortium name="The Broad Institute Genome Sequencing Center for Infectious Disease"/>
            <person name="Wu L."/>
            <person name="Ma J."/>
        </authorList>
    </citation>
    <scope>NUCLEOTIDE SEQUENCE [LARGE SCALE GENOMIC DNA]</scope>
    <source>
        <strain evidence="3">JCM 31486</strain>
    </source>
</reference>
<evidence type="ECO:0000313" key="3">
    <source>
        <dbReference type="Proteomes" id="UP001597045"/>
    </source>
</evidence>
<protein>
    <submittedName>
        <fullName evidence="2">Uncharacterized protein</fullName>
    </submittedName>
</protein>
<proteinExistence type="predicted"/>
<accession>A0ABW3MDV6</accession>
<evidence type="ECO:0000313" key="2">
    <source>
        <dbReference type="EMBL" id="MFD1048172.1"/>
    </source>
</evidence>
<name>A0ABW3MDV6_9PSEU</name>